<sequence>MPDPLFWRVNSERQLFSPFNAVLLPQAIVIALLSCLKTGIVAFFNLDIPDDVLLGTPNPCIDSPLLGYLSYLLNFHPFSPFCGFLICRVQMPLITCRIQKNSIYFIIKALCKVADIH</sequence>
<evidence type="ECO:0000313" key="3">
    <source>
        <dbReference type="Proteomes" id="UP000001933"/>
    </source>
</evidence>
<dbReference type="STRING" id="56780.SYN_03222"/>
<dbReference type="Proteomes" id="UP000001933">
    <property type="component" value="Chromosome"/>
</dbReference>
<feature type="transmembrane region" description="Helical" evidence="1">
    <location>
        <begin position="21"/>
        <end position="45"/>
    </location>
</feature>
<gene>
    <name evidence="2" type="ORF">SYN_03222</name>
</gene>
<feature type="transmembrane region" description="Helical" evidence="1">
    <location>
        <begin position="65"/>
        <end position="87"/>
    </location>
</feature>
<reference evidence="2 3" key="1">
    <citation type="journal article" date="2007" name="Proc. Natl. Acad. Sci. U.S.A.">
        <title>The genome of Syntrophus aciditrophicus: life at the thermodynamic limit of microbial growth.</title>
        <authorList>
            <person name="McInerney M.J."/>
            <person name="Rohlin L."/>
            <person name="Mouttaki H."/>
            <person name="Kim U."/>
            <person name="Krupp R.S."/>
            <person name="Rios-Hernandez L."/>
            <person name="Sieber J."/>
            <person name="Struchtemeyer C.G."/>
            <person name="Bhattacharyya A."/>
            <person name="Campbell J.W."/>
            <person name="Gunsalus R.P."/>
        </authorList>
    </citation>
    <scope>NUCLEOTIDE SEQUENCE [LARGE SCALE GENOMIC DNA]</scope>
    <source>
        <strain evidence="2 3">SB</strain>
    </source>
</reference>
<protein>
    <submittedName>
        <fullName evidence="2">Hypothetical membrane protein</fullName>
    </submittedName>
</protein>
<name>Q2LTC2_SYNAS</name>
<dbReference type="KEGG" id="sat:SYN_03222"/>
<evidence type="ECO:0000313" key="2">
    <source>
        <dbReference type="EMBL" id="ABC77333.1"/>
    </source>
</evidence>
<keyword evidence="3" id="KW-1185">Reference proteome</keyword>
<evidence type="ECO:0000256" key="1">
    <source>
        <dbReference type="SAM" id="Phobius"/>
    </source>
</evidence>
<organism evidence="2 3">
    <name type="scientific">Syntrophus aciditrophicus (strain SB)</name>
    <dbReference type="NCBI Taxonomy" id="56780"/>
    <lineage>
        <taxon>Bacteria</taxon>
        <taxon>Pseudomonadati</taxon>
        <taxon>Thermodesulfobacteriota</taxon>
        <taxon>Syntrophia</taxon>
        <taxon>Syntrophales</taxon>
        <taxon>Syntrophaceae</taxon>
        <taxon>Syntrophus</taxon>
    </lineage>
</organism>
<accession>Q2LTC2</accession>
<keyword evidence="1" id="KW-0472">Membrane</keyword>
<dbReference type="EMBL" id="CP000252">
    <property type="protein sequence ID" value="ABC77333.1"/>
    <property type="molecule type" value="Genomic_DNA"/>
</dbReference>
<dbReference type="HOGENOM" id="CLU_2083672_0_0_7"/>
<keyword evidence="1" id="KW-1133">Transmembrane helix</keyword>
<dbReference type="InParanoid" id="Q2LTC2"/>
<keyword evidence="1" id="KW-0812">Transmembrane</keyword>
<dbReference type="AlphaFoldDB" id="Q2LTC2"/>
<proteinExistence type="predicted"/>